<keyword evidence="5" id="KW-1185">Reference proteome</keyword>
<dbReference type="PANTHER" id="PTHR10340">
    <property type="entry name" value="SPHINGOMYELIN PHOSPHODIESTERASE"/>
    <property type="match status" value="1"/>
</dbReference>
<gene>
    <name evidence="4" type="ORF">ATANTOWER_012876</name>
</gene>
<accession>A0ABU7BFQ5</accession>
<proteinExistence type="predicted"/>
<evidence type="ECO:0000256" key="3">
    <source>
        <dbReference type="SAM" id="SignalP"/>
    </source>
</evidence>
<feature type="signal peptide" evidence="3">
    <location>
        <begin position="1"/>
        <end position="22"/>
    </location>
</feature>
<dbReference type="EMBL" id="JAHUTI010051896">
    <property type="protein sequence ID" value="MED6249352.1"/>
    <property type="molecule type" value="Genomic_DNA"/>
</dbReference>
<evidence type="ECO:0000313" key="5">
    <source>
        <dbReference type="Proteomes" id="UP001345963"/>
    </source>
</evidence>
<keyword evidence="3" id="KW-0732">Signal</keyword>
<dbReference type="PANTHER" id="PTHR10340:SF25">
    <property type="entry name" value="ACID SPHINGOMYELINASE-LIKE PHOSPHODIESTERASE 3B"/>
    <property type="match status" value="1"/>
</dbReference>
<keyword evidence="1" id="KW-0378">Hydrolase</keyword>
<feature type="chain" id="PRO_5047416755" evidence="3">
    <location>
        <begin position="23"/>
        <end position="96"/>
    </location>
</feature>
<protein>
    <submittedName>
        <fullName evidence="4">Uncharacterized protein</fullName>
    </submittedName>
</protein>
<dbReference type="InterPro" id="IPR029052">
    <property type="entry name" value="Metallo-depent_PP-like"/>
</dbReference>
<dbReference type="Proteomes" id="UP001345963">
    <property type="component" value="Unassembled WGS sequence"/>
</dbReference>
<sequence length="96" mass="10761">MEPNMSPVKLLLSCLFFGEALALSGSFWHITDLHWDPTYKLTDNQELVCASSGKRPALSAGKFGDYVCDAPWHLINSSVYAMRRILPDPDFIVWTG</sequence>
<reference evidence="4 5" key="1">
    <citation type="submission" date="2021-07" db="EMBL/GenBank/DDBJ databases">
        <authorList>
            <person name="Palmer J.M."/>
        </authorList>
    </citation>
    <scope>NUCLEOTIDE SEQUENCE [LARGE SCALE GENOMIC DNA]</scope>
    <source>
        <strain evidence="4 5">AT_MEX2019</strain>
        <tissue evidence="4">Muscle</tissue>
    </source>
</reference>
<evidence type="ECO:0000256" key="2">
    <source>
        <dbReference type="ARBA" id="ARBA00023180"/>
    </source>
</evidence>
<comment type="caution">
    <text evidence="4">The sequence shown here is derived from an EMBL/GenBank/DDBJ whole genome shotgun (WGS) entry which is preliminary data.</text>
</comment>
<dbReference type="SUPFAM" id="SSF56300">
    <property type="entry name" value="Metallo-dependent phosphatases"/>
    <property type="match status" value="1"/>
</dbReference>
<organism evidence="4 5">
    <name type="scientific">Ataeniobius toweri</name>
    <dbReference type="NCBI Taxonomy" id="208326"/>
    <lineage>
        <taxon>Eukaryota</taxon>
        <taxon>Metazoa</taxon>
        <taxon>Chordata</taxon>
        <taxon>Craniata</taxon>
        <taxon>Vertebrata</taxon>
        <taxon>Euteleostomi</taxon>
        <taxon>Actinopterygii</taxon>
        <taxon>Neopterygii</taxon>
        <taxon>Teleostei</taxon>
        <taxon>Neoteleostei</taxon>
        <taxon>Acanthomorphata</taxon>
        <taxon>Ovalentaria</taxon>
        <taxon>Atherinomorphae</taxon>
        <taxon>Cyprinodontiformes</taxon>
        <taxon>Goodeidae</taxon>
        <taxon>Ataeniobius</taxon>
    </lineage>
</organism>
<name>A0ABU7BFQ5_9TELE</name>
<evidence type="ECO:0000313" key="4">
    <source>
        <dbReference type="EMBL" id="MED6249352.1"/>
    </source>
</evidence>
<keyword evidence="2" id="KW-0325">Glycoprotein</keyword>
<evidence type="ECO:0000256" key="1">
    <source>
        <dbReference type="ARBA" id="ARBA00022801"/>
    </source>
</evidence>